<keyword evidence="1" id="KW-0472">Membrane</keyword>
<feature type="transmembrane region" description="Helical" evidence="1">
    <location>
        <begin position="7"/>
        <end position="27"/>
    </location>
</feature>
<name>A0A9Q4C258_9EURY</name>
<sequence length="63" mass="6497">MEFDEKITAGLFVVLIAAGVGALVGMQVMPTDIVLMMVAPSMAIFGAVMVAIGVKHGEYRAAG</sequence>
<feature type="transmembrane region" description="Helical" evidence="1">
    <location>
        <begin position="33"/>
        <end position="54"/>
    </location>
</feature>
<keyword evidence="3" id="KW-1185">Reference proteome</keyword>
<evidence type="ECO:0000313" key="2">
    <source>
        <dbReference type="EMBL" id="MCX2818520.1"/>
    </source>
</evidence>
<dbReference type="AlphaFoldDB" id="A0A9Q4C258"/>
<protein>
    <submittedName>
        <fullName evidence="2">Uncharacterized protein</fullName>
    </submittedName>
</protein>
<keyword evidence="1" id="KW-1133">Transmembrane helix</keyword>
<accession>A0A9Q4C258</accession>
<dbReference type="InterPro" id="IPR055757">
    <property type="entry name" value="DUF7333"/>
</dbReference>
<dbReference type="Pfam" id="PF24020">
    <property type="entry name" value="DUF7333"/>
    <property type="match status" value="1"/>
</dbReference>
<proteinExistence type="predicted"/>
<reference evidence="2" key="1">
    <citation type="submission" date="2022-09" db="EMBL/GenBank/DDBJ databases">
        <title>Haloadaptaus new haloarchaeum isolated from saline soil.</title>
        <authorList>
            <person name="Duran-Viseras A."/>
            <person name="Sanchez-Porro C."/>
            <person name="Ventosa A."/>
        </authorList>
    </citation>
    <scope>NUCLEOTIDE SEQUENCE</scope>
    <source>
        <strain evidence="2">F3-133</strain>
    </source>
</reference>
<dbReference type="RefSeq" id="WP_266086364.1">
    <property type="nucleotide sequence ID" value="NZ_RKLV01000003.1"/>
</dbReference>
<gene>
    <name evidence="2" type="ORF">EGH25_04015</name>
</gene>
<keyword evidence="1" id="KW-0812">Transmembrane</keyword>
<organism evidence="2 3">
    <name type="scientific">Halorutilus salinus</name>
    <dbReference type="NCBI Taxonomy" id="2487751"/>
    <lineage>
        <taxon>Archaea</taxon>
        <taxon>Methanobacteriati</taxon>
        <taxon>Methanobacteriota</taxon>
        <taxon>Stenosarchaea group</taxon>
        <taxon>Halobacteria</taxon>
        <taxon>Halorutilales</taxon>
        <taxon>Halorutilaceae</taxon>
        <taxon>Halorutilus</taxon>
    </lineage>
</organism>
<dbReference type="Proteomes" id="UP001149411">
    <property type="component" value="Unassembled WGS sequence"/>
</dbReference>
<evidence type="ECO:0000313" key="3">
    <source>
        <dbReference type="Proteomes" id="UP001149411"/>
    </source>
</evidence>
<dbReference type="EMBL" id="RKLV01000003">
    <property type="protein sequence ID" value="MCX2818520.1"/>
    <property type="molecule type" value="Genomic_DNA"/>
</dbReference>
<comment type="caution">
    <text evidence="2">The sequence shown here is derived from an EMBL/GenBank/DDBJ whole genome shotgun (WGS) entry which is preliminary data.</text>
</comment>
<evidence type="ECO:0000256" key="1">
    <source>
        <dbReference type="SAM" id="Phobius"/>
    </source>
</evidence>